<dbReference type="InterPro" id="IPR003316">
    <property type="entry name" value="E2F_WHTH_DNA-bd_dom"/>
</dbReference>
<evidence type="ECO:0000256" key="2">
    <source>
        <dbReference type="ARBA" id="ARBA00023015"/>
    </source>
</evidence>
<dbReference type="Gene3D" id="6.10.250.540">
    <property type="match status" value="1"/>
</dbReference>
<dbReference type="EnsemblMetazoa" id="SMAR009756-RA">
    <property type="protein sequence ID" value="SMAR009756-PA"/>
    <property type="gene ID" value="SMAR009756"/>
</dbReference>
<comment type="subcellular location">
    <subcellularLocation>
        <location evidence="5">Nucleus</location>
    </subcellularLocation>
</comment>
<dbReference type="eggNOG" id="KOG2577">
    <property type="taxonomic scope" value="Eukaryota"/>
</dbReference>
<evidence type="ECO:0000259" key="7">
    <source>
        <dbReference type="SMART" id="SM01372"/>
    </source>
</evidence>
<evidence type="ECO:0000256" key="6">
    <source>
        <dbReference type="SAM" id="MobiDB-lite"/>
    </source>
</evidence>
<reference evidence="9" key="1">
    <citation type="submission" date="2011-05" db="EMBL/GenBank/DDBJ databases">
        <authorList>
            <person name="Richards S.R."/>
            <person name="Qu J."/>
            <person name="Jiang H."/>
            <person name="Jhangiani S.N."/>
            <person name="Agravi P."/>
            <person name="Goodspeed R."/>
            <person name="Gross S."/>
            <person name="Mandapat C."/>
            <person name="Jackson L."/>
            <person name="Mathew T."/>
            <person name="Pu L."/>
            <person name="Thornton R."/>
            <person name="Saada N."/>
            <person name="Wilczek-Boney K.B."/>
            <person name="Lee S."/>
            <person name="Kovar C."/>
            <person name="Wu Y."/>
            <person name="Scherer S.E."/>
            <person name="Worley K.C."/>
            <person name="Muzny D.M."/>
            <person name="Gibbs R."/>
        </authorList>
    </citation>
    <scope>NUCLEOTIDE SEQUENCE</scope>
    <source>
        <strain evidence="9">Brora</strain>
    </source>
</reference>
<keyword evidence="2 5" id="KW-0805">Transcription regulation</keyword>
<dbReference type="OMA" id="ARYAYVT"/>
<evidence type="ECO:0000256" key="5">
    <source>
        <dbReference type="RuleBase" id="RU003796"/>
    </source>
</evidence>
<sequence length="424" mass="47465">MPRVRGLTNSCRSRGQGGRGGKGRGRARSRASANSVSSSVSSSSSVDVYAALGFTSTASVYDDETTTITFMDQYGQTPDHLYLATPIKMTCDTKTQEQVKRRLDLDDNKNVFKTPKYKRQRTASSNSSTFGSPKVAKSPQEKSRFDTSLGILTKKFVNLLCSAPNGVLDLNKAANELEVQKRRIYDITNVLEGIHLIEKKSKNNIQWLGVSNVFGDPDLQSQSTLSSDLTDLEAKENRLDELIRSTKLDMKLISDQGKKYPFLEHFFLSLTNIRSIKSFNDQTVIAIKAPPETTLEVPDPQKALQMWLKSDNGEIEVFLCPEEDHASDTTSNIFDDRADSFDDSFRGECSSDPSFKQFFISEDDDFGPMGNRSIQLQTEDQNIDMQSFLNLEPTFSEEDYAFSLTDGEGIADLFDAYDIEWVCM</sequence>
<keyword evidence="4 5" id="KW-0804">Transcription</keyword>
<reference evidence="8" key="2">
    <citation type="submission" date="2015-02" db="UniProtKB">
        <authorList>
            <consortium name="EnsemblMetazoa"/>
        </authorList>
    </citation>
    <scope>IDENTIFICATION</scope>
</reference>
<dbReference type="InterPro" id="IPR015633">
    <property type="entry name" value="E2F"/>
</dbReference>
<dbReference type="HOGENOM" id="CLU_032091_0_0_1"/>
<dbReference type="SMART" id="SM01372">
    <property type="entry name" value="E2F_TDP"/>
    <property type="match status" value="1"/>
</dbReference>
<dbReference type="AlphaFoldDB" id="T1J7V0"/>
<feature type="compositionally biased region" description="Low complexity" evidence="6">
    <location>
        <begin position="30"/>
        <end position="40"/>
    </location>
</feature>
<protein>
    <recommendedName>
        <fullName evidence="7">E2F/DP family winged-helix DNA-binding domain-containing protein</fullName>
    </recommendedName>
</protein>
<keyword evidence="3 5" id="KW-0238">DNA-binding</keyword>
<dbReference type="GO" id="GO:0000981">
    <property type="term" value="F:DNA-binding transcription factor activity, RNA polymerase II-specific"/>
    <property type="evidence" value="ECO:0007669"/>
    <property type="project" value="TreeGrafter"/>
</dbReference>
<dbReference type="InterPro" id="IPR036388">
    <property type="entry name" value="WH-like_DNA-bd_sf"/>
</dbReference>
<organism evidence="8 9">
    <name type="scientific">Strigamia maritima</name>
    <name type="common">European centipede</name>
    <name type="synonym">Geophilus maritimus</name>
    <dbReference type="NCBI Taxonomy" id="126957"/>
    <lineage>
        <taxon>Eukaryota</taxon>
        <taxon>Metazoa</taxon>
        <taxon>Ecdysozoa</taxon>
        <taxon>Arthropoda</taxon>
        <taxon>Myriapoda</taxon>
        <taxon>Chilopoda</taxon>
        <taxon>Pleurostigmophora</taxon>
        <taxon>Geophilomorpha</taxon>
        <taxon>Linotaeniidae</taxon>
        <taxon>Strigamia</taxon>
    </lineage>
</organism>
<name>T1J7V0_STRMM</name>
<evidence type="ECO:0000256" key="4">
    <source>
        <dbReference type="ARBA" id="ARBA00023163"/>
    </source>
</evidence>
<feature type="region of interest" description="Disordered" evidence="6">
    <location>
        <begin position="1"/>
        <end position="40"/>
    </location>
</feature>
<dbReference type="PANTHER" id="PTHR12081">
    <property type="entry name" value="TRANSCRIPTION FACTOR E2F"/>
    <property type="match status" value="1"/>
</dbReference>
<dbReference type="Pfam" id="PF02319">
    <property type="entry name" value="WHD_E2F_TDP"/>
    <property type="match status" value="1"/>
</dbReference>
<dbReference type="GO" id="GO:0000978">
    <property type="term" value="F:RNA polymerase II cis-regulatory region sequence-specific DNA binding"/>
    <property type="evidence" value="ECO:0007669"/>
    <property type="project" value="InterPro"/>
</dbReference>
<dbReference type="InterPro" id="IPR032198">
    <property type="entry name" value="E2F_CC-MB"/>
</dbReference>
<evidence type="ECO:0000313" key="9">
    <source>
        <dbReference type="Proteomes" id="UP000014500"/>
    </source>
</evidence>
<dbReference type="PhylomeDB" id="T1J7V0"/>
<comment type="similarity">
    <text evidence="1 5">Belongs to the E2F/DP family.</text>
</comment>
<feature type="region of interest" description="Disordered" evidence="6">
    <location>
        <begin position="110"/>
        <end position="141"/>
    </location>
</feature>
<dbReference type="GO" id="GO:0090575">
    <property type="term" value="C:RNA polymerase II transcription regulator complex"/>
    <property type="evidence" value="ECO:0007669"/>
    <property type="project" value="TreeGrafter"/>
</dbReference>
<dbReference type="GO" id="GO:0046983">
    <property type="term" value="F:protein dimerization activity"/>
    <property type="evidence" value="ECO:0007669"/>
    <property type="project" value="InterPro"/>
</dbReference>
<keyword evidence="5" id="KW-0539">Nucleus</keyword>
<dbReference type="InterPro" id="IPR036390">
    <property type="entry name" value="WH_DNA-bd_sf"/>
</dbReference>
<feature type="compositionally biased region" description="Polar residues" evidence="6">
    <location>
        <begin position="122"/>
        <end position="131"/>
    </location>
</feature>
<dbReference type="SUPFAM" id="SSF46785">
    <property type="entry name" value="Winged helix' DNA-binding domain"/>
    <property type="match status" value="1"/>
</dbReference>
<evidence type="ECO:0000256" key="1">
    <source>
        <dbReference type="ARBA" id="ARBA00010940"/>
    </source>
</evidence>
<dbReference type="STRING" id="126957.T1J7V0"/>
<dbReference type="CDD" id="cd14660">
    <property type="entry name" value="E2F_DD"/>
    <property type="match status" value="1"/>
</dbReference>
<evidence type="ECO:0000256" key="3">
    <source>
        <dbReference type="ARBA" id="ARBA00023125"/>
    </source>
</evidence>
<evidence type="ECO:0000313" key="8">
    <source>
        <dbReference type="EnsemblMetazoa" id="SMAR009756-PA"/>
    </source>
</evidence>
<dbReference type="PANTHER" id="PTHR12081:SF107">
    <property type="entry name" value="E2E3"/>
    <property type="match status" value="1"/>
</dbReference>
<dbReference type="Proteomes" id="UP000014500">
    <property type="component" value="Unassembled WGS sequence"/>
</dbReference>
<keyword evidence="9" id="KW-1185">Reference proteome</keyword>
<feature type="domain" description="E2F/DP family winged-helix DNA-binding" evidence="7">
    <location>
        <begin position="144"/>
        <end position="209"/>
    </location>
</feature>
<dbReference type="EMBL" id="JH431944">
    <property type="status" value="NOT_ANNOTATED_CDS"/>
    <property type="molecule type" value="Genomic_DNA"/>
</dbReference>
<dbReference type="InterPro" id="IPR037241">
    <property type="entry name" value="E2F-DP_heterodim"/>
</dbReference>
<dbReference type="Gene3D" id="1.10.10.10">
    <property type="entry name" value="Winged helix-like DNA-binding domain superfamily/Winged helix DNA-binding domain"/>
    <property type="match status" value="1"/>
</dbReference>
<accession>T1J7V0</accession>
<proteinExistence type="inferred from homology"/>
<dbReference type="Pfam" id="PF16421">
    <property type="entry name" value="E2F_CC-MB"/>
    <property type="match status" value="1"/>
</dbReference>
<dbReference type="FunFam" id="1.10.10.10:FF:000008">
    <property type="entry name" value="E2F transcription factor 1"/>
    <property type="match status" value="1"/>
</dbReference>
<dbReference type="SUPFAM" id="SSF144074">
    <property type="entry name" value="E2F-DP heterodimerization region"/>
    <property type="match status" value="1"/>
</dbReference>